<dbReference type="SUPFAM" id="SSF89796">
    <property type="entry name" value="CoA-transferase family III (CaiB/BaiF)"/>
    <property type="match status" value="1"/>
</dbReference>
<dbReference type="InterPro" id="IPR044855">
    <property type="entry name" value="CoA-Trfase_III_dom3_sf"/>
</dbReference>
<name>A0A849AB04_9MICO</name>
<dbReference type="Gene3D" id="3.40.50.10540">
    <property type="entry name" value="Crotonobetainyl-coa:carnitine coa-transferase, domain 1"/>
    <property type="match status" value="1"/>
</dbReference>
<dbReference type="Pfam" id="PF02515">
    <property type="entry name" value="CoA_transf_3"/>
    <property type="match status" value="1"/>
</dbReference>
<evidence type="ECO:0000313" key="3">
    <source>
        <dbReference type="Proteomes" id="UP000557772"/>
    </source>
</evidence>
<dbReference type="Proteomes" id="UP000557772">
    <property type="component" value="Unassembled WGS sequence"/>
</dbReference>
<dbReference type="AlphaFoldDB" id="A0A849AB04"/>
<keyword evidence="3" id="KW-1185">Reference proteome</keyword>
<dbReference type="Gene3D" id="3.30.1540.10">
    <property type="entry name" value="formyl-coa transferase, domain 3"/>
    <property type="match status" value="1"/>
</dbReference>
<keyword evidence="1 2" id="KW-0808">Transferase</keyword>
<dbReference type="GO" id="GO:0008410">
    <property type="term" value="F:CoA-transferase activity"/>
    <property type="evidence" value="ECO:0007669"/>
    <property type="project" value="TreeGrafter"/>
</dbReference>
<accession>A0A849AB04</accession>
<sequence>MTDQALTGLRVLDLSRVLAGPLCSQMLADHGADVIKVEPPAGDETRTWGPPFVDEHTSSYYAALNRNKRNIVLDLRSDDGRAVLRRLLADSDVLIENFRAGTLAKWGLPDEELLASYPRLVHCRVTGFGLDGPMGGKPGYDAVAQAYSGLMSVNGEATGPALRVGVPVVDMATGMLAFSGVLLALRERDVSGRGQVVDCSLLDTAINLLHPHSAAYLADGTLPVRSGSAHPSIAPYDAFPAADGDLFISAGNDTQFRKLLAVLGIPELADDPRFASNPLRVKHVRELRALLVERVGDFDRLGLTKQLLDVGVPASPVNDVGEALTDDHVRERGLVVEHDGYRGIANPISLHRTPAAVHTAPRPAGADTREVLGELGIEPALVDRVVGAQR</sequence>
<dbReference type="EMBL" id="JABENB010000001">
    <property type="protein sequence ID" value="NNG37705.1"/>
    <property type="molecule type" value="Genomic_DNA"/>
</dbReference>
<dbReference type="PANTHER" id="PTHR48207">
    <property type="entry name" value="SUCCINATE--HYDROXYMETHYLGLUTARATE COA-TRANSFERASE"/>
    <property type="match status" value="1"/>
</dbReference>
<dbReference type="RefSeq" id="WP_171150826.1">
    <property type="nucleotide sequence ID" value="NZ_JABENB010000001.1"/>
</dbReference>
<comment type="caution">
    <text evidence="2">The sequence shown here is derived from an EMBL/GenBank/DDBJ whole genome shotgun (WGS) entry which is preliminary data.</text>
</comment>
<gene>
    <name evidence="2" type="ORF">HJ588_00240</name>
</gene>
<organism evidence="2 3">
    <name type="scientific">Flexivirga aerilata</name>
    <dbReference type="NCBI Taxonomy" id="1656889"/>
    <lineage>
        <taxon>Bacteria</taxon>
        <taxon>Bacillati</taxon>
        <taxon>Actinomycetota</taxon>
        <taxon>Actinomycetes</taxon>
        <taxon>Micrococcales</taxon>
        <taxon>Dermacoccaceae</taxon>
        <taxon>Flexivirga</taxon>
    </lineage>
</organism>
<dbReference type="InterPro" id="IPR023606">
    <property type="entry name" value="CoA-Trfase_III_dom_1_sf"/>
</dbReference>
<dbReference type="InterPro" id="IPR003673">
    <property type="entry name" value="CoA-Trfase_fam_III"/>
</dbReference>
<protein>
    <submittedName>
        <fullName evidence="2">CoA transferase</fullName>
    </submittedName>
</protein>
<proteinExistence type="predicted"/>
<dbReference type="InterPro" id="IPR050483">
    <property type="entry name" value="CoA-transferase_III_domain"/>
</dbReference>
<reference evidence="2 3" key="1">
    <citation type="submission" date="2020-05" db="EMBL/GenBank/DDBJ databases">
        <title>Flexivirga sp. ID2601S isolated from air conditioner.</title>
        <authorList>
            <person name="Kim D.H."/>
        </authorList>
    </citation>
    <scope>NUCLEOTIDE SEQUENCE [LARGE SCALE GENOMIC DNA]</scope>
    <source>
        <strain evidence="2 3">ID2601S</strain>
    </source>
</reference>
<evidence type="ECO:0000313" key="2">
    <source>
        <dbReference type="EMBL" id="NNG37705.1"/>
    </source>
</evidence>
<evidence type="ECO:0000256" key="1">
    <source>
        <dbReference type="ARBA" id="ARBA00022679"/>
    </source>
</evidence>
<dbReference type="PANTHER" id="PTHR48207:SF3">
    <property type="entry name" value="SUCCINATE--HYDROXYMETHYLGLUTARATE COA-TRANSFERASE"/>
    <property type="match status" value="1"/>
</dbReference>